<sequence length="514" mass="57105">MKYFSTRSRAGHLLSFEEAVFSGLAPDGGLYIPEHIPTLPRNWQDEWESYSFLDLSVAVLSLYISPDELSPDELRALVNRSYSTFRHPDIAPLAKLSDNEFVLELFHGPTFSFKDVALQLLGNLFEFFLARRNARKSSGERPESLAVVGATSGDTGSAAIYGLRGKNNVSIFILHPKGRISPVQEAQMTTVTDSNVYNIAVKGTFDACQDIVKALFGDQPFNEKYHLAAVNSINWARILAQTVYYFFAYFHVRRQIPHPESSEIQFVVPTGNFGDILAGYYARRMGLPMGKLVVATNSNDILTRFWRTGRYEKLESTPGCDASIRSPAMDILVSSNFERLLWYLAHELSSAAPDSARRASAGATVGDWMKSVKDDGRVEVPVGVLELARRDFLAERISDDQTLQTIKQYFIGSPSYIADPHTSVALSAARIVSTNNPPSVVQVVLSTAHPAKFAEAVTKALSTVQGFDFERDVLPQEFLGLLEKERRVIDVDETSEEMVKNVIERELGAAGTRI</sequence>
<evidence type="ECO:0000313" key="2">
    <source>
        <dbReference type="Proteomes" id="UP001207468"/>
    </source>
</evidence>
<proteinExistence type="predicted"/>
<name>A0ACC0UP67_9AGAM</name>
<reference evidence="1" key="1">
    <citation type="submission" date="2021-03" db="EMBL/GenBank/DDBJ databases">
        <title>Evolutionary priming and transition to the ectomycorrhizal habit in an iconic lineage of mushroom-forming fungi: is preadaptation a requirement?</title>
        <authorList>
            <consortium name="DOE Joint Genome Institute"/>
            <person name="Looney B.P."/>
            <person name="Miyauchi S."/>
            <person name="Morin E."/>
            <person name="Drula E."/>
            <person name="Courty P.E."/>
            <person name="Chicoki N."/>
            <person name="Fauchery L."/>
            <person name="Kohler A."/>
            <person name="Kuo A."/>
            <person name="LaButti K."/>
            <person name="Pangilinan J."/>
            <person name="Lipzen A."/>
            <person name="Riley R."/>
            <person name="Andreopoulos W."/>
            <person name="He G."/>
            <person name="Johnson J."/>
            <person name="Barry K.W."/>
            <person name="Grigoriev I.V."/>
            <person name="Nagy L."/>
            <person name="Hibbett D."/>
            <person name="Henrissat B."/>
            <person name="Matheny P.B."/>
            <person name="Labbe J."/>
            <person name="Martin A.F."/>
        </authorList>
    </citation>
    <scope>NUCLEOTIDE SEQUENCE</scope>
    <source>
        <strain evidence="1">BPL698</strain>
    </source>
</reference>
<protein>
    <submittedName>
        <fullName evidence="1">Tryptophan synthase beta subunit-like PLP-dependent enzyme</fullName>
    </submittedName>
</protein>
<organism evidence="1 2">
    <name type="scientific">Russula earlei</name>
    <dbReference type="NCBI Taxonomy" id="71964"/>
    <lineage>
        <taxon>Eukaryota</taxon>
        <taxon>Fungi</taxon>
        <taxon>Dikarya</taxon>
        <taxon>Basidiomycota</taxon>
        <taxon>Agaricomycotina</taxon>
        <taxon>Agaricomycetes</taxon>
        <taxon>Russulales</taxon>
        <taxon>Russulaceae</taxon>
        <taxon>Russula</taxon>
    </lineage>
</organism>
<comment type="caution">
    <text evidence="1">The sequence shown here is derived from an EMBL/GenBank/DDBJ whole genome shotgun (WGS) entry which is preliminary data.</text>
</comment>
<keyword evidence="2" id="KW-1185">Reference proteome</keyword>
<accession>A0ACC0UP67</accession>
<dbReference type="Proteomes" id="UP001207468">
    <property type="component" value="Unassembled WGS sequence"/>
</dbReference>
<gene>
    <name evidence="1" type="ORF">F5148DRAFT_1278820</name>
</gene>
<evidence type="ECO:0000313" key="1">
    <source>
        <dbReference type="EMBL" id="KAI9513448.1"/>
    </source>
</evidence>
<dbReference type="EMBL" id="JAGFNK010000001">
    <property type="protein sequence ID" value="KAI9513448.1"/>
    <property type="molecule type" value="Genomic_DNA"/>
</dbReference>